<reference evidence="1 2" key="1">
    <citation type="journal article" date="2018" name="Int. J. Syst. Evol. Microbiol.">
        <title>Parvibium lacunae gen. nov., sp. nov., a new member of the family Alcaligenaceae isolated from a freshwater pond.</title>
        <authorList>
            <person name="Chen W.M."/>
            <person name="Xie P.B."/>
            <person name="Hsu M.Y."/>
            <person name="Sheu S.Y."/>
        </authorList>
    </citation>
    <scope>NUCLEOTIDE SEQUENCE [LARGE SCALE GENOMIC DNA]</scope>
    <source>
        <strain evidence="1 2">KMB9</strain>
    </source>
</reference>
<sequence length="235" mass="26199">MKRVCTICARGGSKGVKGKNIRPLLGKPLIAYSLEQAKSSELFDLIAVSSDSDTILEIAKQYGADILISRPKELATDNAAKLPVIRHCVTEVESLSGTLFDTCVDLDATSPLRSVDDVKQAVRLLESTDALNIITAMPSRRSPYFNMIELSEDGIPRLSKTLDHPVVRRQDAPACYDMNASIYVWKRDTLFSDKGIFNPSTKMYLMPEERSIDIDSEIDFLLVELLMKQNALHFD</sequence>
<dbReference type="InterPro" id="IPR003329">
    <property type="entry name" value="Cytidylyl_trans"/>
</dbReference>
<keyword evidence="1" id="KW-0808">Transferase</keyword>
<keyword evidence="2" id="KW-1185">Reference proteome</keyword>
<dbReference type="PANTHER" id="PTHR21485">
    <property type="entry name" value="HAD SUPERFAMILY MEMBERS CMAS AND KDSC"/>
    <property type="match status" value="1"/>
</dbReference>
<dbReference type="OrthoDB" id="9805604at2"/>
<dbReference type="SUPFAM" id="SSF53448">
    <property type="entry name" value="Nucleotide-diphospho-sugar transferases"/>
    <property type="match status" value="1"/>
</dbReference>
<protein>
    <submittedName>
        <fullName evidence="1">Acylneuraminate cytidylyltransferase family protein</fullName>
    </submittedName>
</protein>
<gene>
    <name evidence="1" type="ORF">DU000_08175</name>
</gene>
<dbReference type="InterPro" id="IPR050793">
    <property type="entry name" value="CMP-NeuNAc_synthase"/>
</dbReference>
<organism evidence="1 2">
    <name type="scientific">Parvibium lacunae</name>
    <dbReference type="NCBI Taxonomy" id="1888893"/>
    <lineage>
        <taxon>Bacteria</taxon>
        <taxon>Pseudomonadati</taxon>
        <taxon>Pseudomonadota</taxon>
        <taxon>Betaproteobacteria</taxon>
        <taxon>Burkholderiales</taxon>
        <taxon>Alcaligenaceae</taxon>
        <taxon>Parvibium</taxon>
    </lineage>
</organism>
<dbReference type="RefSeq" id="WP_114403080.1">
    <property type="nucleotide sequence ID" value="NZ_QPGB01000003.1"/>
</dbReference>
<dbReference type="EMBL" id="QPGB01000003">
    <property type="protein sequence ID" value="RCS57597.1"/>
    <property type="molecule type" value="Genomic_DNA"/>
</dbReference>
<evidence type="ECO:0000313" key="1">
    <source>
        <dbReference type="EMBL" id="RCS57597.1"/>
    </source>
</evidence>
<evidence type="ECO:0000313" key="2">
    <source>
        <dbReference type="Proteomes" id="UP000252357"/>
    </source>
</evidence>
<accession>A0A368L229</accession>
<dbReference type="GO" id="GO:0008781">
    <property type="term" value="F:N-acylneuraminate cytidylyltransferase activity"/>
    <property type="evidence" value="ECO:0007669"/>
    <property type="project" value="TreeGrafter"/>
</dbReference>
<dbReference type="InterPro" id="IPR029044">
    <property type="entry name" value="Nucleotide-diphossugar_trans"/>
</dbReference>
<keyword evidence="1" id="KW-0548">Nucleotidyltransferase</keyword>
<dbReference type="Proteomes" id="UP000252357">
    <property type="component" value="Unassembled WGS sequence"/>
</dbReference>
<name>A0A368L229_9BURK</name>
<dbReference type="Gene3D" id="3.90.550.10">
    <property type="entry name" value="Spore Coat Polysaccharide Biosynthesis Protein SpsA, Chain A"/>
    <property type="match status" value="1"/>
</dbReference>
<proteinExistence type="predicted"/>
<dbReference type="CDD" id="cd02513">
    <property type="entry name" value="CMP-NeuAc_Synthase"/>
    <property type="match status" value="1"/>
</dbReference>
<dbReference type="AlphaFoldDB" id="A0A368L229"/>
<comment type="caution">
    <text evidence="1">The sequence shown here is derived from an EMBL/GenBank/DDBJ whole genome shotgun (WGS) entry which is preliminary data.</text>
</comment>
<dbReference type="PANTHER" id="PTHR21485:SF6">
    <property type="entry name" value="N-ACYLNEURAMINATE CYTIDYLYLTRANSFERASE-RELATED"/>
    <property type="match status" value="1"/>
</dbReference>
<dbReference type="Pfam" id="PF02348">
    <property type="entry name" value="CTP_transf_3"/>
    <property type="match status" value="1"/>
</dbReference>